<proteinExistence type="predicted"/>
<organism evidence="1 2">
    <name type="scientific">Glycomyces mayteni</name>
    <dbReference type="NCBI Taxonomy" id="543887"/>
    <lineage>
        <taxon>Bacteria</taxon>
        <taxon>Bacillati</taxon>
        <taxon>Actinomycetota</taxon>
        <taxon>Actinomycetes</taxon>
        <taxon>Glycomycetales</taxon>
        <taxon>Glycomycetaceae</taxon>
        <taxon>Glycomyces</taxon>
    </lineage>
</organism>
<dbReference type="Proteomes" id="UP001596470">
    <property type="component" value="Unassembled WGS sequence"/>
</dbReference>
<accession>A0ABW2DHK7</accession>
<name>A0ABW2DHK7_9ACTN</name>
<evidence type="ECO:0000313" key="1">
    <source>
        <dbReference type="EMBL" id="MFC6960404.1"/>
    </source>
</evidence>
<evidence type="ECO:0000313" key="2">
    <source>
        <dbReference type="Proteomes" id="UP001596470"/>
    </source>
</evidence>
<sequence>MSRAYRGDPQPLRDFIARAHPSEDCEIAALNYTAYWVGDLRDREGDDAFMVRSDRRWHGTRMYVHLVERLHADHPLVDLNIHNLWLLLRSQRGLLVDDPDTTRMLAEHLEPLADSGRVSDLSREELGSIGEALAGLRS</sequence>
<comment type="caution">
    <text evidence="1">The sequence shown here is derived from an EMBL/GenBank/DDBJ whole genome shotgun (WGS) entry which is preliminary data.</text>
</comment>
<reference evidence="2" key="1">
    <citation type="journal article" date="2019" name="Int. J. Syst. Evol. Microbiol.">
        <title>The Global Catalogue of Microorganisms (GCM) 10K type strain sequencing project: providing services to taxonomists for standard genome sequencing and annotation.</title>
        <authorList>
            <consortium name="The Broad Institute Genomics Platform"/>
            <consortium name="The Broad Institute Genome Sequencing Center for Infectious Disease"/>
            <person name="Wu L."/>
            <person name="Ma J."/>
        </authorList>
    </citation>
    <scope>NUCLEOTIDE SEQUENCE [LARGE SCALE GENOMIC DNA]</scope>
    <source>
        <strain evidence="2">KACC 12634</strain>
    </source>
</reference>
<keyword evidence="2" id="KW-1185">Reference proteome</keyword>
<dbReference type="RefSeq" id="WP_143034946.1">
    <property type="nucleotide sequence ID" value="NZ_JBHMBP010000006.1"/>
</dbReference>
<protein>
    <submittedName>
        <fullName evidence="1">Uncharacterized protein</fullName>
    </submittedName>
</protein>
<dbReference type="EMBL" id="JBHSYS010000006">
    <property type="protein sequence ID" value="MFC6960404.1"/>
    <property type="molecule type" value="Genomic_DNA"/>
</dbReference>
<gene>
    <name evidence="1" type="ORF">ACFQS3_24720</name>
</gene>